<evidence type="ECO:0000313" key="1">
    <source>
        <dbReference type="EMBL" id="GBM14746.1"/>
    </source>
</evidence>
<evidence type="ECO:0008006" key="3">
    <source>
        <dbReference type="Google" id="ProtNLM"/>
    </source>
</evidence>
<gene>
    <name evidence="1" type="ORF">AVEN_72014_1</name>
</gene>
<organism evidence="1 2">
    <name type="scientific">Araneus ventricosus</name>
    <name type="common">Orbweaver spider</name>
    <name type="synonym">Epeira ventricosa</name>
    <dbReference type="NCBI Taxonomy" id="182803"/>
    <lineage>
        <taxon>Eukaryota</taxon>
        <taxon>Metazoa</taxon>
        <taxon>Ecdysozoa</taxon>
        <taxon>Arthropoda</taxon>
        <taxon>Chelicerata</taxon>
        <taxon>Arachnida</taxon>
        <taxon>Araneae</taxon>
        <taxon>Araneomorphae</taxon>
        <taxon>Entelegynae</taxon>
        <taxon>Araneoidea</taxon>
        <taxon>Araneidae</taxon>
        <taxon>Araneus</taxon>
    </lineage>
</organism>
<accession>A0A4Y2DFD3</accession>
<proteinExistence type="predicted"/>
<protein>
    <recommendedName>
        <fullName evidence="3">Ectonucleotide pyrophosphatase/phosphodiesterase family member 6</fullName>
    </recommendedName>
</protein>
<sequence length="126" mass="14295">MNHAPQVPAPPHRCVPSPVEFIALLSKWSDGYRDRLDIQPFSPHHVKSDRFFTPTTSFSAVEFPRRGEVNLVVLSDHGMTSTDSRGLSVINLQHLIDMDDIQYMIYYGATSMLLPYEGKLEKVSTF</sequence>
<name>A0A4Y2DFD3_ARAVE</name>
<keyword evidence="2" id="KW-1185">Reference proteome</keyword>
<dbReference type="Proteomes" id="UP000499080">
    <property type="component" value="Unassembled WGS sequence"/>
</dbReference>
<dbReference type="EMBL" id="BGPR01000347">
    <property type="protein sequence ID" value="GBM14746.1"/>
    <property type="molecule type" value="Genomic_DNA"/>
</dbReference>
<dbReference type="InterPro" id="IPR002591">
    <property type="entry name" value="Phosphodiest/P_Trfase"/>
</dbReference>
<dbReference type="OrthoDB" id="415411at2759"/>
<evidence type="ECO:0000313" key="2">
    <source>
        <dbReference type="Proteomes" id="UP000499080"/>
    </source>
</evidence>
<reference evidence="1 2" key="1">
    <citation type="journal article" date="2019" name="Sci. Rep.">
        <title>Orb-weaving spider Araneus ventricosus genome elucidates the spidroin gene catalogue.</title>
        <authorList>
            <person name="Kono N."/>
            <person name="Nakamura H."/>
            <person name="Ohtoshi R."/>
            <person name="Moran D.A.P."/>
            <person name="Shinohara A."/>
            <person name="Yoshida Y."/>
            <person name="Fujiwara M."/>
            <person name="Mori M."/>
            <person name="Tomita M."/>
            <person name="Arakawa K."/>
        </authorList>
    </citation>
    <scope>NUCLEOTIDE SEQUENCE [LARGE SCALE GENOMIC DNA]</scope>
</reference>
<dbReference type="Pfam" id="PF01663">
    <property type="entry name" value="Phosphodiest"/>
    <property type="match status" value="1"/>
</dbReference>
<comment type="caution">
    <text evidence="1">The sequence shown here is derived from an EMBL/GenBank/DDBJ whole genome shotgun (WGS) entry which is preliminary data.</text>
</comment>
<dbReference type="AlphaFoldDB" id="A0A4Y2DFD3"/>